<dbReference type="Proteomes" id="UP000317650">
    <property type="component" value="Chromosome 5"/>
</dbReference>
<protein>
    <submittedName>
        <fullName evidence="1">Uncharacterized protein</fullName>
    </submittedName>
</protein>
<evidence type="ECO:0000313" key="1">
    <source>
        <dbReference type="EMBL" id="THU65340.1"/>
    </source>
</evidence>
<organism evidence="1 2">
    <name type="scientific">Musa balbisiana</name>
    <name type="common">Banana</name>
    <dbReference type="NCBI Taxonomy" id="52838"/>
    <lineage>
        <taxon>Eukaryota</taxon>
        <taxon>Viridiplantae</taxon>
        <taxon>Streptophyta</taxon>
        <taxon>Embryophyta</taxon>
        <taxon>Tracheophyta</taxon>
        <taxon>Spermatophyta</taxon>
        <taxon>Magnoliopsida</taxon>
        <taxon>Liliopsida</taxon>
        <taxon>Zingiberales</taxon>
        <taxon>Musaceae</taxon>
        <taxon>Musa</taxon>
    </lineage>
</organism>
<proteinExistence type="predicted"/>
<reference evidence="1 2" key="1">
    <citation type="journal article" date="2019" name="Nat. Plants">
        <title>Genome sequencing of Musa balbisiana reveals subgenome evolution and function divergence in polyploid bananas.</title>
        <authorList>
            <person name="Yao X."/>
        </authorList>
    </citation>
    <scope>NUCLEOTIDE SEQUENCE [LARGE SCALE GENOMIC DNA]</scope>
    <source>
        <strain evidence="2">cv. DH-PKW</strain>
        <tissue evidence="1">Leaves</tissue>
    </source>
</reference>
<evidence type="ECO:0000313" key="2">
    <source>
        <dbReference type="Proteomes" id="UP000317650"/>
    </source>
</evidence>
<dbReference type="EMBL" id="PYDT01000003">
    <property type="protein sequence ID" value="THU65340.1"/>
    <property type="molecule type" value="Genomic_DNA"/>
</dbReference>
<comment type="caution">
    <text evidence="1">The sequence shown here is derived from an EMBL/GenBank/DDBJ whole genome shotgun (WGS) entry which is preliminary data.</text>
</comment>
<name>A0A4S8JT89_MUSBA</name>
<keyword evidence="2" id="KW-1185">Reference proteome</keyword>
<sequence>MVGERVENRETEHYILLAIEAKGEEWVEVSSSVIAKEGEALGELVPRDYGVDSSLPLCFLSYATSDELLRLRDDKPWMGRFVAMACLSLVAKVEETHDPFQRRWRLPSEGGQVARR</sequence>
<accession>A0A4S8JT89</accession>
<dbReference type="AlphaFoldDB" id="A0A4S8JT89"/>
<gene>
    <name evidence="1" type="ORF">C4D60_Mb05t02620</name>
</gene>